<accession>A0A9D4HYE0</accession>
<comment type="function">
    <text evidence="1">Mitochondrial intermembrane chaperone that participates in the import and insertion of some multi-pass transmembrane proteins into the mitochondrial inner membrane. Also required for the transfer of beta-barrel precursors from the TOM complex to the sorting and assembly machinery (SAM complex) of the outer membrane. Acts as a chaperone-like protein that protects the hydrophobic precursors from aggregation and guide them through the mitochondrial intermembrane space.</text>
</comment>
<keyword evidence="1" id="KW-0496">Mitochondrion</keyword>
<sequence>MDFSSGSSGGFKNKDVESQLRAVQNEINMKLAMEKLQLATDKCFRKCVNKPGSSLDSYQQKCLANCTDRYFDAEELVSRSLLTRMQSEAGV</sequence>
<dbReference type="InterPro" id="IPR035427">
    <property type="entry name" value="Tim10-like_dom_sf"/>
</dbReference>
<dbReference type="GO" id="GO:0015031">
    <property type="term" value="P:protein transport"/>
    <property type="evidence" value="ECO:0007669"/>
    <property type="project" value="UniProtKB-KW"/>
</dbReference>
<dbReference type="AlphaFoldDB" id="A0A9D4HYE0"/>
<gene>
    <name evidence="3" type="ORF">DPMN_044062</name>
</gene>
<dbReference type="SUPFAM" id="SSF144122">
    <property type="entry name" value="Tim10-like"/>
    <property type="match status" value="1"/>
</dbReference>
<comment type="similarity">
    <text evidence="1">Belongs to the small Tim family.</text>
</comment>
<reference evidence="3" key="1">
    <citation type="journal article" date="2019" name="bioRxiv">
        <title>The Genome of the Zebra Mussel, Dreissena polymorpha: A Resource for Invasive Species Research.</title>
        <authorList>
            <person name="McCartney M.A."/>
            <person name="Auch B."/>
            <person name="Kono T."/>
            <person name="Mallez S."/>
            <person name="Zhang Y."/>
            <person name="Obille A."/>
            <person name="Becker A."/>
            <person name="Abrahante J.E."/>
            <person name="Garbe J."/>
            <person name="Badalamenti J.P."/>
            <person name="Herman A."/>
            <person name="Mangelson H."/>
            <person name="Liachko I."/>
            <person name="Sullivan S."/>
            <person name="Sone E.D."/>
            <person name="Koren S."/>
            <person name="Silverstein K.A.T."/>
            <person name="Beckman K.B."/>
            <person name="Gohl D.M."/>
        </authorList>
    </citation>
    <scope>NUCLEOTIDE SEQUENCE</scope>
    <source>
        <strain evidence="3">Duluth1</strain>
        <tissue evidence="3">Whole animal</tissue>
    </source>
</reference>
<keyword evidence="1" id="KW-0811">Translocation</keyword>
<keyword evidence="1" id="KW-0472">Membrane</keyword>
<name>A0A9D4HYE0_DREPO</name>
<dbReference type="OrthoDB" id="7813104at2759"/>
<evidence type="ECO:0000313" key="3">
    <source>
        <dbReference type="EMBL" id="KAH3737469.1"/>
    </source>
</evidence>
<organism evidence="3 4">
    <name type="scientific">Dreissena polymorpha</name>
    <name type="common">Zebra mussel</name>
    <name type="synonym">Mytilus polymorpha</name>
    <dbReference type="NCBI Taxonomy" id="45954"/>
    <lineage>
        <taxon>Eukaryota</taxon>
        <taxon>Metazoa</taxon>
        <taxon>Spiralia</taxon>
        <taxon>Lophotrochozoa</taxon>
        <taxon>Mollusca</taxon>
        <taxon>Bivalvia</taxon>
        <taxon>Autobranchia</taxon>
        <taxon>Heteroconchia</taxon>
        <taxon>Euheterodonta</taxon>
        <taxon>Imparidentia</taxon>
        <taxon>Neoheterodontei</taxon>
        <taxon>Myida</taxon>
        <taxon>Dreissenoidea</taxon>
        <taxon>Dreissenidae</taxon>
        <taxon>Dreissena</taxon>
    </lineage>
</organism>
<reference evidence="3" key="2">
    <citation type="submission" date="2020-11" db="EMBL/GenBank/DDBJ databases">
        <authorList>
            <person name="McCartney M.A."/>
            <person name="Auch B."/>
            <person name="Kono T."/>
            <person name="Mallez S."/>
            <person name="Becker A."/>
            <person name="Gohl D.M."/>
            <person name="Silverstein K.A.T."/>
            <person name="Koren S."/>
            <person name="Bechman K.B."/>
            <person name="Herman A."/>
            <person name="Abrahante J.E."/>
            <person name="Garbe J."/>
        </authorList>
    </citation>
    <scope>NUCLEOTIDE SEQUENCE</scope>
    <source>
        <strain evidence="3">Duluth1</strain>
        <tissue evidence="3">Whole animal</tissue>
    </source>
</reference>
<evidence type="ECO:0000256" key="1">
    <source>
        <dbReference type="RuleBase" id="RU367043"/>
    </source>
</evidence>
<dbReference type="EMBL" id="JAIWYP010000011">
    <property type="protein sequence ID" value="KAH3737469.1"/>
    <property type="molecule type" value="Genomic_DNA"/>
</dbReference>
<proteinExistence type="inferred from homology"/>
<dbReference type="GO" id="GO:0005743">
    <property type="term" value="C:mitochondrial inner membrane"/>
    <property type="evidence" value="ECO:0007669"/>
    <property type="project" value="UniProtKB-SubCell"/>
</dbReference>
<comment type="domain">
    <text evidence="1">The twin CX3C motif contains 4 conserved Cys residues that form 2 disulfide bonds in the mitochondrial intermembrane space.</text>
</comment>
<evidence type="ECO:0000259" key="2">
    <source>
        <dbReference type="Pfam" id="PF02953"/>
    </source>
</evidence>
<dbReference type="Proteomes" id="UP000828390">
    <property type="component" value="Unassembled WGS sequence"/>
</dbReference>
<feature type="domain" description="Tim10-like" evidence="2">
    <location>
        <begin position="22"/>
        <end position="81"/>
    </location>
</feature>
<comment type="subunit">
    <text evidence="1">Heterohexamer.</text>
</comment>
<keyword evidence="1" id="KW-0143">Chaperone</keyword>
<evidence type="ECO:0000313" key="4">
    <source>
        <dbReference type="Proteomes" id="UP000828390"/>
    </source>
</evidence>
<keyword evidence="1" id="KW-0999">Mitochondrion inner membrane</keyword>
<keyword evidence="1" id="KW-1015">Disulfide bond</keyword>
<protein>
    <recommendedName>
        <fullName evidence="1">Mitochondrial import inner membrane translocase subunit</fullName>
    </recommendedName>
</protein>
<comment type="subcellular location">
    <subcellularLocation>
        <location evidence="1">Mitochondrion inner membrane</location>
        <topology evidence="1">Peripheral membrane protein</topology>
        <orientation evidence="1">Intermembrane side</orientation>
    </subcellularLocation>
</comment>
<dbReference type="InterPro" id="IPR004217">
    <property type="entry name" value="Tim10-like"/>
</dbReference>
<keyword evidence="4" id="KW-1185">Reference proteome</keyword>
<keyword evidence="1" id="KW-0813">Transport</keyword>
<dbReference type="Gene3D" id="1.10.287.810">
    <property type="entry name" value="Mitochondrial import inner membrane translocase subunit tim13 like domains"/>
    <property type="match status" value="1"/>
</dbReference>
<keyword evidence="1" id="KW-0653">Protein transport</keyword>
<dbReference type="Pfam" id="PF02953">
    <property type="entry name" value="zf-Tim10_DDP"/>
    <property type="match status" value="1"/>
</dbReference>
<comment type="caution">
    <text evidence="3">The sequence shown here is derived from an EMBL/GenBank/DDBJ whole genome shotgun (WGS) entry which is preliminary data.</text>
</comment>